<dbReference type="Pfam" id="PF00754">
    <property type="entry name" value="F5_F8_type_C"/>
    <property type="match status" value="1"/>
</dbReference>
<dbReference type="AlphaFoldDB" id="A0A2J8ST67"/>
<feature type="domain" description="F5/8 type C" evidence="1">
    <location>
        <begin position="1"/>
        <end position="59"/>
    </location>
</feature>
<dbReference type="EMBL" id="NDHI03003549">
    <property type="protein sequence ID" value="PNJ23965.1"/>
    <property type="molecule type" value="Genomic_DNA"/>
</dbReference>
<dbReference type="SUPFAM" id="SSF49785">
    <property type="entry name" value="Galactose-binding domain-like"/>
    <property type="match status" value="1"/>
</dbReference>
<dbReference type="InterPro" id="IPR008979">
    <property type="entry name" value="Galactose-bd-like_sf"/>
</dbReference>
<name>A0A2J8ST67_PONAB</name>
<dbReference type="Gene3D" id="2.60.120.260">
    <property type="entry name" value="Galactose-binding domain-like"/>
    <property type="match status" value="1"/>
</dbReference>
<feature type="non-terminal residue" evidence="2">
    <location>
        <position position="1"/>
    </location>
</feature>
<protein>
    <submittedName>
        <fullName evidence="2">AEBP1 isoform 5</fullName>
    </submittedName>
</protein>
<dbReference type="InterPro" id="IPR000421">
    <property type="entry name" value="FA58C"/>
</dbReference>
<organism evidence="2">
    <name type="scientific">Pongo abelii</name>
    <name type="common">Sumatran orangutan</name>
    <name type="synonym">Pongo pygmaeus abelii</name>
    <dbReference type="NCBI Taxonomy" id="9601"/>
    <lineage>
        <taxon>Eukaryota</taxon>
        <taxon>Metazoa</taxon>
        <taxon>Chordata</taxon>
        <taxon>Craniata</taxon>
        <taxon>Vertebrata</taxon>
        <taxon>Euteleostomi</taxon>
        <taxon>Mammalia</taxon>
        <taxon>Eutheria</taxon>
        <taxon>Euarchontoglires</taxon>
        <taxon>Primates</taxon>
        <taxon>Haplorrhini</taxon>
        <taxon>Catarrhini</taxon>
        <taxon>Hominidae</taxon>
        <taxon>Pongo</taxon>
    </lineage>
</organism>
<sequence length="104" mass="11813">RTQWIEVDTRRTTQFTGVITQGRDSSIHDDFVTTFFVGFSNDSQTWVMYTNGYEEMVGTMPRLLALLPLSGRGVGSQRGWQYCSEACLSPDLSWERGQGHTRAE</sequence>
<reference evidence="2" key="1">
    <citation type="submission" date="2017-12" db="EMBL/GenBank/DDBJ databases">
        <title>High-resolution comparative analysis of great ape genomes.</title>
        <authorList>
            <person name="Pollen A."/>
            <person name="Hastie A."/>
            <person name="Hormozdiari F."/>
            <person name="Dougherty M."/>
            <person name="Liu R."/>
            <person name="Chaisson M."/>
            <person name="Hoppe E."/>
            <person name="Hill C."/>
            <person name="Pang A."/>
            <person name="Hillier L."/>
            <person name="Baker C."/>
            <person name="Armstrong J."/>
            <person name="Shendure J."/>
            <person name="Paten B."/>
            <person name="Wilson R."/>
            <person name="Chao H."/>
            <person name="Schneider V."/>
            <person name="Ventura M."/>
            <person name="Kronenberg Z."/>
            <person name="Murali S."/>
            <person name="Gordon D."/>
            <person name="Cantsilieris S."/>
            <person name="Munson K."/>
            <person name="Nelson B."/>
            <person name="Raja A."/>
            <person name="Underwood J."/>
            <person name="Diekhans M."/>
            <person name="Fiddes I."/>
            <person name="Haussler D."/>
            <person name="Eichler E."/>
        </authorList>
    </citation>
    <scope>NUCLEOTIDE SEQUENCE [LARGE SCALE GENOMIC DNA]</scope>
    <source>
        <strain evidence="2">Susie</strain>
    </source>
</reference>
<proteinExistence type="predicted"/>
<dbReference type="PROSITE" id="PS50022">
    <property type="entry name" value="FA58C_3"/>
    <property type="match status" value="1"/>
</dbReference>
<accession>A0A2J8ST67</accession>
<evidence type="ECO:0000259" key="1">
    <source>
        <dbReference type="PROSITE" id="PS50022"/>
    </source>
</evidence>
<evidence type="ECO:0000313" key="2">
    <source>
        <dbReference type="EMBL" id="PNJ23965.1"/>
    </source>
</evidence>
<gene>
    <name evidence="2" type="ORF">CR201_G0040660</name>
</gene>
<comment type="caution">
    <text evidence="2">The sequence shown here is derived from an EMBL/GenBank/DDBJ whole genome shotgun (WGS) entry which is preliminary data.</text>
</comment>